<reference evidence="1 2" key="1">
    <citation type="submission" date="2019-02" db="EMBL/GenBank/DDBJ databases">
        <title>Deep-cultivation of Planctomycetes and their phenomic and genomic characterization uncovers novel biology.</title>
        <authorList>
            <person name="Wiegand S."/>
            <person name="Jogler M."/>
            <person name="Boedeker C."/>
            <person name="Pinto D."/>
            <person name="Vollmers J."/>
            <person name="Rivas-Marin E."/>
            <person name="Kohn T."/>
            <person name="Peeters S.H."/>
            <person name="Heuer A."/>
            <person name="Rast P."/>
            <person name="Oberbeckmann S."/>
            <person name="Bunk B."/>
            <person name="Jeske O."/>
            <person name="Meyerdierks A."/>
            <person name="Storesund J.E."/>
            <person name="Kallscheuer N."/>
            <person name="Luecker S."/>
            <person name="Lage O.M."/>
            <person name="Pohl T."/>
            <person name="Merkel B.J."/>
            <person name="Hornburger P."/>
            <person name="Mueller R.-W."/>
            <person name="Bruemmer F."/>
            <person name="Labrenz M."/>
            <person name="Spormann A.M."/>
            <person name="Op den Camp H."/>
            <person name="Overmann J."/>
            <person name="Amann R."/>
            <person name="Jetten M.S.M."/>
            <person name="Mascher T."/>
            <person name="Medema M.H."/>
            <person name="Devos D.P."/>
            <person name="Kaster A.-K."/>
            <person name="Ovreas L."/>
            <person name="Rohde M."/>
            <person name="Galperin M.Y."/>
            <person name="Jogler C."/>
        </authorList>
    </citation>
    <scope>NUCLEOTIDE SEQUENCE [LARGE SCALE GENOMIC DNA]</scope>
    <source>
        <strain evidence="1 2">Q31a</strain>
    </source>
</reference>
<sequence>MNSLARSLCEYLCSRNNDIAGYWGMGMLCAASRRDHRPRMSFRIVPGQLIRIYSCELSESKIVTDKLVKFDLDAIEGRLSFFLDGRFPNGAEKYTCGIAISIAQGGRIGMSMCYVACWPHDPIRERQRVVAV</sequence>
<dbReference type="Proteomes" id="UP000318017">
    <property type="component" value="Chromosome"/>
</dbReference>
<keyword evidence="2" id="KW-1185">Reference proteome</keyword>
<evidence type="ECO:0000313" key="1">
    <source>
        <dbReference type="EMBL" id="QDV25931.1"/>
    </source>
</evidence>
<dbReference type="EMBL" id="CP036298">
    <property type="protein sequence ID" value="QDV25931.1"/>
    <property type="molecule type" value="Genomic_DNA"/>
</dbReference>
<gene>
    <name evidence="1" type="ORF">Q31a_42990</name>
</gene>
<organism evidence="1 2">
    <name type="scientific">Aureliella helgolandensis</name>
    <dbReference type="NCBI Taxonomy" id="2527968"/>
    <lineage>
        <taxon>Bacteria</taxon>
        <taxon>Pseudomonadati</taxon>
        <taxon>Planctomycetota</taxon>
        <taxon>Planctomycetia</taxon>
        <taxon>Pirellulales</taxon>
        <taxon>Pirellulaceae</taxon>
        <taxon>Aureliella</taxon>
    </lineage>
</organism>
<proteinExistence type="predicted"/>
<dbReference type="AlphaFoldDB" id="A0A518GBC8"/>
<evidence type="ECO:0000313" key="2">
    <source>
        <dbReference type="Proteomes" id="UP000318017"/>
    </source>
</evidence>
<name>A0A518GBC8_9BACT</name>
<accession>A0A518GBC8</accession>
<protein>
    <submittedName>
        <fullName evidence="1">Uncharacterized protein</fullName>
    </submittedName>
</protein>
<dbReference type="KEGG" id="ahel:Q31a_42990"/>